<sequence>MVYVLEMSTDADIRQTQLDAAWGNAVTRYSWAQVSQGGLNIPAGSTIIVVAHGNDTEIGNAAPGTVDINESVFLATVHACMAANAAPARVYLSTCGTGLAIFTARVRLAATHNQVWHGVQLLGHHDAVAGPVPPSTALAWTQIF</sequence>
<dbReference type="AlphaFoldDB" id="A0A1M6TCR9"/>
<dbReference type="EMBL" id="FRAB01000026">
    <property type="protein sequence ID" value="SHK54679.1"/>
    <property type="molecule type" value="Genomic_DNA"/>
</dbReference>
<name>A0A1M6TCR9_9BURK</name>
<protein>
    <recommendedName>
        <fullName evidence="3">CHAT domain-containing protein</fullName>
    </recommendedName>
</protein>
<evidence type="ECO:0000313" key="1">
    <source>
        <dbReference type="EMBL" id="SHK54679.1"/>
    </source>
</evidence>
<dbReference type="RefSeq" id="WP_073430715.1">
    <property type="nucleotide sequence ID" value="NZ_CP024942.1"/>
</dbReference>
<organism evidence="1 2">
    <name type="scientific">Paraburkholderia terricola</name>
    <dbReference type="NCBI Taxonomy" id="169427"/>
    <lineage>
        <taxon>Bacteria</taxon>
        <taxon>Pseudomonadati</taxon>
        <taxon>Pseudomonadota</taxon>
        <taxon>Betaproteobacteria</taxon>
        <taxon>Burkholderiales</taxon>
        <taxon>Burkholderiaceae</taxon>
        <taxon>Paraburkholderia</taxon>
    </lineage>
</organism>
<dbReference type="Proteomes" id="UP000184395">
    <property type="component" value="Unassembled WGS sequence"/>
</dbReference>
<evidence type="ECO:0000313" key="2">
    <source>
        <dbReference type="Proteomes" id="UP000184395"/>
    </source>
</evidence>
<proteinExistence type="predicted"/>
<dbReference type="GeneID" id="301981463"/>
<evidence type="ECO:0008006" key="3">
    <source>
        <dbReference type="Google" id="ProtNLM"/>
    </source>
</evidence>
<dbReference type="OrthoDB" id="6625657at2"/>
<accession>A0A1M6TCR9</accession>
<gene>
    <name evidence="1" type="ORF">SAMN05192548_102684</name>
</gene>
<reference evidence="1 2" key="1">
    <citation type="submission" date="2016-11" db="EMBL/GenBank/DDBJ databases">
        <authorList>
            <person name="Jaros S."/>
            <person name="Januszkiewicz K."/>
            <person name="Wedrychowicz H."/>
        </authorList>
    </citation>
    <scope>NUCLEOTIDE SEQUENCE [LARGE SCALE GENOMIC DNA]</scope>
    <source>
        <strain evidence="1 2">LMG 20594</strain>
    </source>
</reference>
<dbReference type="KEGG" id="pts:CUJ90_25405"/>